<evidence type="ECO:0000313" key="1">
    <source>
        <dbReference type="EMBL" id="KAA6367712.1"/>
    </source>
</evidence>
<accession>A0A5J4UCX4</accession>
<dbReference type="Proteomes" id="UP000324800">
    <property type="component" value="Unassembled WGS sequence"/>
</dbReference>
<organism evidence="1 2">
    <name type="scientific">Streblomastix strix</name>
    <dbReference type="NCBI Taxonomy" id="222440"/>
    <lineage>
        <taxon>Eukaryota</taxon>
        <taxon>Metamonada</taxon>
        <taxon>Preaxostyla</taxon>
        <taxon>Oxymonadida</taxon>
        <taxon>Streblomastigidae</taxon>
        <taxon>Streblomastix</taxon>
    </lineage>
</organism>
<comment type="caution">
    <text evidence="1">The sequence shown here is derived from an EMBL/GenBank/DDBJ whole genome shotgun (WGS) entry which is preliminary data.</text>
</comment>
<sequence length="327" mass="36057">MKLNAYPTVDIVAEEDAQINLTGQIQPIGKIIVSFINFSIDIGDLFFQIDDSESSLTISYCNIIRDAGNKAVNSHPLVIVNLGSLILNNLNIIGNNLEGSESLIQSSSPKLIQLTSLKVNNLAFTSESNQPLLLSATYDQTNSVKNEEHSIQPIILIENSEIIHNKLAPFLEASTVYLIGFTPQQILISNCTIDNRSPPNINKTYEFKIVLPLGSVSKDIISQFQTIEFGITLDPISVRILSDAYLTTFQLPLSEQYANIRVNSNGLESCTNYIANFRRDINTLSCVMIIIRSQESQGLLKGIARSISISGSFVENDLQTDGILLFI</sequence>
<reference evidence="1 2" key="1">
    <citation type="submission" date="2019-03" db="EMBL/GenBank/DDBJ databases">
        <title>Single cell metagenomics reveals metabolic interactions within the superorganism composed of flagellate Streblomastix strix and complex community of Bacteroidetes bacteria on its surface.</title>
        <authorList>
            <person name="Treitli S.C."/>
            <person name="Kolisko M."/>
            <person name="Husnik F."/>
            <person name="Keeling P."/>
            <person name="Hampl V."/>
        </authorList>
    </citation>
    <scope>NUCLEOTIDE SEQUENCE [LARGE SCALE GENOMIC DNA]</scope>
    <source>
        <strain evidence="1">ST1C</strain>
    </source>
</reference>
<evidence type="ECO:0000313" key="2">
    <source>
        <dbReference type="Proteomes" id="UP000324800"/>
    </source>
</evidence>
<gene>
    <name evidence="1" type="ORF">EZS28_036761</name>
</gene>
<protein>
    <submittedName>
        <fullName evidence="1">Uncharacterized protein</fullName>
    </submittedName>
</protein>
<name>A0A5J4UCX4_9EUKA</name>
<dbReference type="AlphaFoldDB" id="A0A5J4UCX4"/>
<dbReference type="EMBL" id="SNRW01018051">
    <property type="protein sequence ID" value="KAA6367712.1"/>
    <property type="molecule type" value="Genomic_DNA"/>
</dbReference>
<proteinExistence type="predicted"/>